<keyword evidence="3" id="KW-0539">Nucleus</keyword>
<organism evidence="5 6">
    <name type="scientific">Edhazardia aedis (strain USNM 41457)</name>
    <name type="common">Microsporidian parasite</name>
    <dbReference type="NCBI Taxonomy" id="1003232"/>
    <lineage>
        <taxon>Eukaryota</taxon>
        <taxon>Fungi</taxon>
        <taxon>Fungi incertae sedis</taxon>
        <taxon>Microsporidia</taxon>
        <taxon>Edhazardia</taxon>
    </lineage>
</organism>
<proteinExistence type="predicted"/>
<keyword evidence="6" id="KW-1185">Reference proteome</keyword>
<evidence type="ECO:0000256" key="4">
    <source>
        <dbReference type="SAM" id="MobiDB-lite"/>
    </source>
</evidence>
<dbReference type="GO" id="GO:0032040">
    <property type="term" value="C:small-subunit processome"/>
    <property type="evidence" value="ECO:0007669"/>
    <property type="project" value="InterPro"/>
</dbReference>
<evidence type="ECO:0000256" key="3">
    <source>
        <dbReference type="ARBA" id="ARBA00023242"/>
    </source>
</evidence>
<comment type="subcellular location">
    <subcellularLocation>
        <location evidence="1">Nucleus</location>
        <location evidence="1">Nucleolus</location>
    </subcellularLocation>
</comment>
<name>J9DQE0_EDHAE</name>
<dbReference type="InterPro" id="IPR006709">
    <property type="entry name" value="SSU_processome_Utp14"/>
</dbReference>
<feature type="region of interest" description="Disordered" evidence="4">
    <location>
        <begin position="159"/>
        <end position="199"/>
    </location>
</feature>
<dbReference type="AlphaFoldDB" id="J9DQE0"/>
<reference evidence="5 6" key="1">
    <citation type="submission" date="2011-08" db="EMBL/GenBank/DDBJ databases">
        <authorList>
            <person name="Liu Z.J."/>
            <person name="Shi F.L."/>
            <person name="Lu J.Q."/>
            <person name="Li M."/>
            <person name="Wang Z.L."/>
        </authorList>
    </citation>
    <scope>NUCLEOTIDE SEQUENCE [LARGE SCALE GENOMIC DNA]</scope>
    <source>
        <strain evidence="5 6">USNM 41457</strain>
    </source>
</reference>
<evidence type="ECO:0000313" key="5">
    <source>
        <dbReference type="EMBL" id="EJW04775.1"/>
    </source>
</evidence>
<dbReference type="STRING" id="1003232.J9DQE0"/>
<reference evidence="6" key="2">
    <citation type="submission" date="2015-07" db="EMBL/GenBank/DDBJ databases">
        <title>Contrasting host-pathogen interactions and genome evolution in two generalist and specialist microsporidian pathogens of mosquitoes.</title>
        <authorList>
            <consortium name="The Broad Institute Genomics Platform"/>
            <consortium name="The Broad Institute Genome Sequencing Center for Infectious Disease"/>
            <person name="Cuomo C.A."/>
            <person name="Sanscrainte N.D."/>
            <person name="Goldberg J.M."/>
            <person name="Heiman D."/>
            <person name="Young S."/>
            <person name="Zeng Q."/>
            <person name="Becnel J.J."/>
            <person name="Birren B.W."/>
        </authorList>
    </citation>
    <scope>NUCLEOTIDE SEQUENCE [LARGE SCALE GENOMIC DNA]</scope>
    <source>
        <strain evidence="6">USNM 41457</strain>
    </source>
</reference>
<evidence type="ECO:0000256" key="2">
    <source>
        <dbReference type="ARBA" id="ARBA00022553"/>
    </source>
</evidence>
<dbReference type="OrthoDB" id="277439at2759"/>
<accession>J9DQE0</accession>
<dbReference type="InParanoid" id="J9DQE0"/>
<dbReference type="HOGENOM" id="CLU_077727_0_0_1"/>
<keyword evidence="2" id="KW-0597">Phosphoprotein</keyword>
<protein>
    <submittedName>
        <fullName evidence="5">Uncharacterized protein</fullName>
    </submittedName>
</protein>
<dbReference type="PANTHER" id="PTHR14150:SF12">
    <property type="entry name" value="U3 SMALL NUCLEOLAR RNA-ASSOCIATED PROTEIN 14 HOMOLOG A"/>
    <property type="match status" value="1"/>
</dbReference>
<comment type="caution">
    <text evidence="5">The sequence shown here is derived from an EMBL/GenBank/DDBJ whole genome shotgun (WGS) entry which is preliminary data.</text>
</comment>
<dbReference type="OMA" id="THNPINI"/>
<dbReference type="VEuPathDB" id="MicrosporidiaDB:EDEG_01065"/>
<evidence type="ECO:0000256" key="1">
    <source>
        <dbReference type="ARBA" id="ARBA00004604"/>
    </source>
</evidence>
<sequence length="387" mass="45023">MKITLNDLTENSQYTGNTISALLREELKEAETVTKPKKTKSTSKFFTIEPKTDLEKSILNTQDENVSYNYFDKDNSDIVKQPKTLREKVLIARFDAKMKRIKKIKSKRFRRLRRREQLKTLKECDNKEDEEVSDVDSCESNSECANPNDAIKMYEKENTKNRENEIDMENVEGSSSDGLESDSEAHEAPNRKFSSKTDSIKPVEENTIVQKLLKRYENREAAKNVSNIMAFSGNEEIQQDDLVKKLFSGKTENDFEKEFVEEKRTIVENERPQDEVKILEGWGSWIGQGIEIVPTKYNTIVLHKPGINVGDRKDLKAGHVILNNNMAKPNEKYLSDLPYGMTKEQYREKMKLPVCKELNSMRLFMKYVNNDNNTPDDFFVYQSRFKK</sequence>
<dbReference type="GO" id="GO:0006364">
    <property type="term" value="P:rRNA processing"/>
    <property type="evidence" value="ECO:0007669"/>
    <property type="project" value="InterPro"/>
</dbReference>
<dbReference type="Proteomes" id="UP000003163">
    <property type="component" value="Unassembled WGS sequence"/>
</dbReference>
<dbReference type="EMBL" id="AFBI03000014">
    <property type="protein sequence ID" value="EJW04775.1"/>
    <property type="molecule type" value="Genomic_DNA"/>
</dbReference>
<dbReference type="Pfam" id="PF04615">
    <property type="entry name" value="Utp14"/>
    <property type="match status" value="1"/>
</dbReference>
<evidence type="ECO:0000313" key="6">
    <source>
        <dbReference type="Proteomes" id="UP000003163"/>
    </source>
</evidence>
<dbReference type="PANTHER" id="PTHR14150">
    <property type="entry name" value="U3 SMALL NUCLEOLAR RNA-ASSOCIATED PROTEIN 14"/>
    <property type="match status" value="1"/>
</dbReference>
<gene>
    <name evidence="5" type="ORF">EDEG_01065</name>
</gene>